<proteinExistence type="predicted"/>
<comment type="caution">
    <text evidence="1">The sequence shown here is derived from an EMBL/GenBank/DDBJ whole genome shotgun (WGS) entry which is preliminary data.</text>
</comment>
<evidence type="ECO:0000313" key="1">
    <source>
        <dbReference type="EMBL" id="MPC73514.1"/>
    </source>
</evidence>
<keyword evidence="2" id="KW-1185">Reference proteome</keyword>
<accession>A0A5B7HYI0</accession>
<organism evidence="1 2">
    <name type="scientific">Portunus trituberculatus</name>
    <name type="common">Swimming crab</name>
    <name type="synonym">Neptunus trituberculatus</name>
    <dbReference type="NCBI Taxonomy" id="210409"/>
    <lineage>
        <taxon>Eukaryota</taxon>
        <taxon>Metazoa</taxon>
        <taxon>Ecdysozoa</taxon>
        <taxon>Arthropoda</taxon>
        <taxon>Crustacea</taxon>
        <taxon>Multicrustacea</taxon>
        <taxon>Malacostraca</taxon>
        <taxon>Eumalacostraca</taxon>
        <taxon>Eucarida</taxon>
        <taxon>Decapoda</taxon>
        <taxon>Pleocyemata</taxon>
        <taxon>Brachyura</taxon>
        <taxon>Eubrachyura</taxon>
        <taxon>Portunoidea</taxon>
        <taxon>Portunidae</taxon>
        <taxon>Portuninae</taxon>
        <taxon>Portunus</taxon>
    </lineage>
</organism>
<dbReference type="AlphaFoldDB" id="A0A5B7HYI0"/>
<evidence type="ECO:0000313" key="2">
    <source>
        <dbReference type="Proteomes" id="UP000324222"/>
    </source>
</evidence>
<dbReference type="EMBL" id="VSRR010036943">
    <property type="protein sequence ID" value="MPC73514.1"/>
    <property type="molecule type" value="Genomic_DNA"/>
</dbReference>
<name>A0A5B7HYI0_PORTR</name>
<protein>
    <submittedName>
        <fullName evidence="1">Uncharacterized protein</fullName>
    </submittedName>
</protein>
<reference evidence="1 2" key="1">
    <citation type="submission" date="2019-05" db="EMBL/GenBank/DDBJ databases">
        <title>Another draft genome of Portunus trituberculatus and its Hox gene families provides insights of decapod evolution.</title>
        <authorList>
            <person name="Jeong J.-H."/>
            <person name="Song I."/>
            <person name="Kim S."/>
            <person name="Choi T."/>
            <person name="Kim D."/>
            <person name="Ryu S."/>
            <person name="Kim W."/>
        </authorList>
    </citation>
    <scope>NUCLEOTIDE SEQUENCE [LARGE SCALE GENOMIC DNA]</scope>
    <source>
        <tissue evidence="1">Muscle</tissue>
    </source>
</reference>
<gene>
    <name evidence="1" type="ORF">E2C01_067846</name>
</gene>
<dbReference type="Proteomes" id="UP000324222">
    <property type="component" value="Unassembled WGS sequence"/>
</dbReference>
<sequence>MTGLLFGDDLSQATRKIEEAERLKSKFTCKKPSRFWTSSSDRFGGGKQQNFFAKAPSRGFSSRYQPYRFHRTPSSSEPRCSYLGQAWTAKNLRGRSQHNPQH</sequence>